<gene>
    <name evidence="4" type="primary">LOC107768323</name>
</gene>
<dbReference type="InterPro" id="IPR013103">
    <property type="entry name" value="RVT_2"/>
</dbReference>
<dbReference type="PANTHER" id="PTHR34222">
    <property type="entry name" value="GAG_PRE-INTEGRS DOMAIN-CONTAINING PROTEIN"/>
    <property type="match status" value="1"/>
</dbReference>
<proteinExistence type="predicted"/>
<dbReference type="Pfam" id="PF13976">
    <property type="entry name" value="gag_pre-integrs"/>
    <property type="match status" value="1"/>
</dbReference>
<protein>
    <submittedName>
        <fullName evidence="4">Uncharacterized protein</fullName>
    </submittedName>
</protein>
<dbReference type="PaxDb" id="4097-A0A1S3XSS4"/>
<dbReference type="PANTHER" id="PTHR34222:SF77">
    <property type="entry name" value="CCHC-TYPE DOMAIN-CONTAINING PROTEIN"/>
    <property type="match status" value="1"/>
</dbReference>
<dbReference type="InterPro" id="IPR025724">
    <property type="entry name" value="GAG-pre-integrase_dom"/>
</dbReference>
<dbReference type="KEGG" id="nta:107768323"/>
<dbReference type="OrthoDB" id="1750165at2759"/>
<dbReference type="AlphaFoldDB" id="A0A1S3XSS4"/>
<evidence type="ECO:0000313" key="4">
    <source>
        <dbReference type="RefSeq" id="XP_016442929.1"/>
    </source>
</evidence>
<feature type="domain" description="GAG-pre-integrase" evidence="2">
    <location>
        <begin position="342"/>
        <end position="411"/>
    </location>
</feature>
<feature type="domain" description="Retroviral polymerase SH3-like" evidence="3">
    <location>
        <begin position="443"/>
        <end position="502"/>
    </location>
</feature>
<dbReference type="RefSeq" id="XP_016442929.1">
    <property type="nucleotide sequence ID" value="XM_016587443.1"/>
</dbReference>
<evidence type="ECO:0000259" key="1">
    <source>
        <dbReference type="Pfam" id="PF07727"/>
    </source>
</evidence>
<dbReference type="Pfam" id="PF25597">
    <property type="entry name" value="SH3_retrovirus"/>
    <property type="match status" value="1"/>
</dbReference>
<accession>A0A1S3XSS4</accession>
<dbReference type="Pfam" id="PF07727">
    <property type="entry name" value="RVT_2"/>
    <property type="match status" value="1"/>
</dbReference>
<organism evidence="4">
    <name type="scientific">Nicotiana tabacum</name>
    <name type="common">Common tobacco</name>
    <dbReference type="NCBI Taxonomy" id="4097"/>
    <lineage>
        <taxon>Eukaryota</taxon>
        <taxon>Viridiplantae</taxon>
        <taxon>Streptophyta</taxon>
        <taxon>Embryophyta</taxon>
        <taxon>Tracheophyta</taxon>
        <taxon>Spermatophyta</taxon>
        <taxon>Magnoliopsida</taxon>
        <taxon>eudicotyledons</taxon>
        <taxon>Gunneridae</taxon>
        <taxon>Pentapetalae</taxon>
        <taxon>asterids</taxon>
        <taxon>lamiids</taxon>
        <taxon>Solanales</taxon>
        <taxon>Solanaceae</taxon>
        <taxon>Nicotianoideae</taxon>
        <taxon>Nicotianeae</taxon>
        <taxon>Nicotiana</taxon>
    </lineage>
</organism>
<sequence length="770" mass="87189">MGDDKINHTHSLFLHPSDTPSSVLIPIQLTGSENYGLWRGLIRFNRVRIFQLHREIATISQGTDSVDTYFTKLKELWSEYDALVPSPGCDCVKSKDYIVHLHQQRLLQFLSGFNESYDQARRQILMKTTEPTLNQAYALICEDESQRSSPYPALAVKADTNVMQAGRGTIPRGEPIAMQVGRRQPYKGKKPFMRGDYCHKNGHLKENCFKLIGYREDFKAKRQVVANSATGVLEREQQIQMNGEKGASYDQVAWHFFTEDQYMQILNMLNKDTSVPQVNMAAASLDLLHSKTKLKGEQKEQVQLPTGERTDITHTGSATILKDLEDLWSGRVRRISKEKGGLYVVKDAHIAKVLQQMSTATTQKPGFDGHLWHQRLGHASVSTMKHIKSFQHATVDLNVNKDCSVCPLAKQSRLPTVVLDEKIPYELLYHTQPSLNHLRGFGCLCYATTLVHGNKFSARAKSAVHLGYSETQKGYKLLDLSTNQFLVCRDVVFKEHLFPFIQPSLWKHSMVHDKGSVQVNHEPFPANHDFLQQEDHEGIEPASTSHPQEAVVSPIEDSTPIPIPGVDNVPTEEVQNGHAANEYTQGETSTAPSLHDIVSEEEHDAMYLPQDVDTLPEIEPALASEEPRRSSRNVKEPLWLKDYVTQKKNNGTTLYPLSGHLTYSKLSASCQRFVAKISSLTEPQSFAEASKDKRWVEAMQLEIKALEDNKTWEIVDLPKGKNTIGSKWMYKIKFKADGEVEIFKARLVAKGYSQKEGLDYHEIFSPYTKW</sequence>
<evidence type="ECO:0000259" key="2">
    <source>
        <dbReference type="Pfam" id="PF13976"/>
    </source>
</evidence>
<dbReference type="InterPro" id="IPR057670">
    <property type="entry name" value="SH3_retrovirus"/>
</dbReference>
<reference evidence="4" key="1">
    <citation type="submission" date="2025-08" db="UniProtKB">
        <authorList>
            <consortium name="RefSeq"/>
        </authorList>
    </citation>
    <scope>IDENTIFICATION</scope>
</reference>
<evidence type="ECO:0000259" key="3">
    <source>
        <dbReference type="Pfam" id="PF25597"/>
    </source>
</evidence>
<name>A0A1S3XSS4_TOBAC</name>
<feature type="domain" description="Reverse transcriptase Ty1/copia-type" evidence="1">
    <location>
        <begin position="709"/>
        <end position="768"/>
    </location>
</feature>